<dbReference type="PANTHER" id="PTHR23502">
    <property type="entry name" value="MAJOR FACILITATOR SUPERFAMILY"/>
    <property type="match status" value="1"/>
</dbReference>
<organism evidence="9 10">
    <name type="scientific">Phyllosticta citrichinensis</name>
    <dbReference type="NCBI Taxonomy" id="1130410"/>
    <lineage>
        <taxon>Eukaryota</taxon>
        <taxon>Fungi</taxon>
        <taxon>Dikarya</taxon>
        <taxon>Ascomycota</taxon>
        <taxon>Pezizomycotina</taxon>
        <taxon>Dothideomycetes</taxon>
        <taxon>Dothideomycetes incertae sedis</taxon>
        <taxon>Botryosphaeriales</taxon>
        <taxon>Phyllostictaceae</taxon>
        <taxon>Phyllosticta</taxon>
    </lineage>
</organism>
<evidence type="ECO:0000256" key="7">
    <source>
        <dbReference type="SAM" id="Phobius"/>
    </source>
</evidence>
<comment type="subcellular location">
    <subcellularLocation>
        <location evidence="1">Membrane</location>
        <topology evidence="1">Multi-pass membrane protein</topology>
    </subcellularLocation>
</comment>
<dbReference type="InterPro" id="IPR011701">
    <property type="entry name" value="MFS"/>
</dbReference>
<feature type="compositionally biased region" description="Basic and acidic residues" evidence="6">
    <location>
        <begin position="14"/>
        <end position="31"/>
    </location>
</feature>
<evidence type="ECO:0000313" key="9">
    <source>
        <dbReference type="EMBL" id="KAK8175387.1"/>
    </source>
</evidence>
<feature type="transmembrane region" description="Helical" evidence="7">
    <location>
        <begin position="133"/>
        <end position="155"/>
    </location>
</feature>
<evidence type="ECO:0000256" key="5">
    <source>
        <dbReference type="ARBA" id="ARBA00023136"/>
    </source>
</evidence>
<dbReference type="EMBL" id="JBBWUH010000002">
    <property type="protein sequence ID" value="KAK8175387.1"/>
    <property type="molecule type" value="Genomic_DNA"/>
</dbReference>
<dbReference type="Proteomes" id="UP001456524">
    <property type="component" value="Unassembled WGS sequence"/>
</dbReference>
<feature type="transmembrane region" description="Helical" evidence="7">
    <location>
        <begin position="362"/>
        <end position="388"/>
    </location>
</feature>
<dbReference type="InterPro" id="IPR036259">
    <property type="entry name" value="MFS_trans_sf"/>
</dbReference>
<dbReference type="PROSITE" id="PS50850">
    <property type="entry name" value="MFS"/>
    <property type="match status" value="1"/>
</dbReference>
<dbReference type="SUPFAM" id="SSF103473">
    <property type="entry name" value="MFS general substrate transporter"/>
    <property type="match status" value="1"/>
</dbReference>
<feature type="transmembrane region" description="Helical" evidence="7">
    <location>
        <begin position="199"/>
        <end position="218"/>
    </location>
</feature>
<feature type="transmembrane region" description="Helical" evidence="7">
    <location>
        <begin position="445"/>
        <end position="462"/>
    </location>
</feature>
<keyword evidence="5 7" id="KW-0472">Membrane</keyword>
<keyword evidence="3 7" id="KW-0812">Transmembrane</keyword>
<feature type="transmembrane region" description="Helical" evidence="7">
    <location>
        <begin position="167"/>
        <end position="187"/>
    </location>
</feature>
<evidence type="ECO:0000256" key="6">
    <source>
        <dbReference type="SAM" id="MobiDB-lite"/>
    </source>
</evidence>
<evidence type="ECO:0000259" key="8">
    <source>
        <dbReference type="PROSITE" id="PS50850"/>
    </source>
</evidence>
<sequence>MGSPASASASSNAHDVDGAPKKPSTPDESRRISVVTDNTSEAKQKVHALGSKATNEAGSTSQNPGRDLEKGLVAGANQEAGCAITTTEDVDAEEYPRKDEEEDQRDPNLVTWNGEDDPENPMNWPASRKWKNIALLSLTTLVTPLASSIFAPGVPQILKAFGTQSRLMATFVVSVYILGFAFGPLVFAPLSEMYGRVPVYHLCNVGFLIFLVACAVSNSMDMLVGFRFLAGVFGSAVLTLGAGTISDFMPPEERGGAMALWAMGPLLGPIIGPIAGGFLVEHRGWRWVFWLLTILAGAITIMSPFILYETYGPVLLGRKTTRLRKETGNPHLRNALDEGLNHKEHFALAIVRPTKMLFCSPIVAIMSLYTAVIYGTLYLLFTTITFVFEDIYGISSSMVGLAYLGVGIGMMLGLPVAGKGTDIILQRRKAKGLQLKPENRLDNRLVIPGACAMPIGLFIYGWTTKHHVQWMAPLIGTAFLGFGIIITTLCIMTYLVDAFTVHSASTMAANTLLRSLFGALLPLGGLSMYDTLGLGWGNSLIAFIATAMIPVPILFRKYGERIRQSKWGNVTF</sequence>
<evidence type="ECO:0000256" key="3">
    <source>
        <dbReference type="ARBA" id="ARBA00022692"/>
    </source>
</evidence>
<proteinExistence type="inferred from homology"/>
<dbReference type="Pfam" id="PF07690">
    <property type="entry name" value="MFS_1"/>
    <property type="match status" value="1"/>
</dbReference>
<evidence type="ECO:0000313" key="10">
    <source>
        <dbReference type="Proteomes" id="UP001456524"/>
    </source>
</evidence>
<feature type="transmembrane region" description="Helical" evidence="7">
    <location>
        <begin position="224"/>
        <end position="245"/>
    </location>
</feature>
<dbReference type="CDD" id="cd17323">
    <property type="entry name" value="MFS_Tpo1_MDR_like"/>
    <property type="match status" value="1"/>
</dbReference>
<dbReference type="Gene3D" id="1.20.1250.20">
    <property type="entry name" value="MFS general substrate transporter like domains"/>
    <property type="match status" value="1"/>
</dbReference>
<reference evidence="9 10" key="1">
    <citation type="journal article" date="2022" name="G3 (Bethesda)">
        <title>Enemy or ally: a genomic approach to elucidate the lifestyle of Phyllosticta citrichinaensis.</title>
        <authorList>
            <person name="Buijs V.A."/>
            <person name="Groenewald J.Z."/>
            <person name="Haridas S."/>
            <person name="LaButti K.M."/>
            <person name="Lipzen A."/>
            <person name="Martin F.M."/>
            <person name="Barry K."/>
            <person name="Grigoriev I.V."/>
            <person name="Crous P.W."/>
            <person name="Seidl M.F."/>
        </authorList>
    </citation>
    <scope>NUCLEOTIDE SEQUENCE [LARGE SCALE GENOMIC DNA]</scope>
    <source>
        <strain evidence="9 10">CBS 129764</strain>
    </source>
</reference>
<feature type="compositionally biased region" description="Polar residues" evidence="6">
    <location>
        <begin position="52"/>
        <end position="64"/>
    </location>
</feature>
<evidence type="ECO:0000256" key="1">
    <source>
        <dbReference type="ARBA" id="ARBA00004141"/>
    </source>
</evidence>
<gene>
    <name evidence="9" type="ORF">IWX90DRAFT_108520</name>
</gene>
<feature type="domain" description="Major facilitator superfamily (MFS) profile" evidence="8">
    <location>
        <begin position="132"/>
        <end position="562"/>
    </location>
</feature>
<evidence type="ECO:0000256" key="4">
    <source>
        <dbReference type="ARBA" id="ARBA00022989"/>
    </source>
</evidence>
<feature type="region of interest" description="Disordered" evidence="6">
    <location>
        <begin position="1"/>
        <end position="124"/>
    </location>
</feature>
<comment type="similarity">
    <text evidence="2">Belongs to the major facilitator superfamily.</text>
</comment>
<keyword evidence="10" id="KW-1185">Reference proteome</keyword>
<feature type="transmembrane region" description="Helical" evidence="7">
    <location>
        <begin position="474"/>
        <end position="496"/>
    </location>
</feature>
<dbReference type="InterPro" id="IPR020846">
    <property type="entry name" value="MFS_dom"/>
</dbReference>
<dbReference type="PANTHER" id="PTHR23502:SF68">
    <property type="entry name" value="MULTIDRUG TRANSPORTER, PUTATIVE (AFU_ORTHOLOGUE AFUA_3G01120)-RELATED"/>
    <property type="match status" value="1"/>
</dbReference>
<name>A0ABR1Y2X1_9PEZI</name>
<evidence type="ECO:0000256" key="2">
    <source>
        <dbReference type="ARBA" id="ARBA00008335"/>
    </source>
</evidence>
<feature type="compositionally biased region" description="Low complexity" evidence="6">
    <location>
        <begin position="1"/>
        <end position="13"/>
    </location>
</feature>
<feature type="transmembrane region" description="Helical" evidence="7">
    <location>
        <begin position="257"/>
        <end position="275"/>
    </location>
</feature>
<accession>A0ABR1Y2X1</accession>
<feature type="transmembrane region" description="Helical" evidence="7">
    <location>
        <begin position="535"/>
        <end position="555"/>
    </location>
</feature>
<feature type="transmembrane region" description="Helical" evidence="7">
    <location>
        <begin position="400"/>
        <end position="425"/>
    </location>
</feature>
<protein>
    <submittedName>
        <fullName evidence="9">Major facilitator superfamily domain-containing protein</fullName>
    </submittedName>
</protein>
<keyword evidence="4 7" id="KW-1133">Transmembrane helix</keyword>
<feature type="transmembrane region" description="Helical" evidence="7">
    <location>
        <begin position="287"/>
        <end position="308"/>
    </location>
</feature>
<comment type="caution">
    <text evidence="9">The sequence shown here is derived from an EMBL/GenBank/DDBJ whole genome shotgun (WGS) entry which is preliminary data.</text>
</comment>